<evidence type="ECO:0000313" key="3">
    <source>
        <dbReference type="Proteomes" id="UP001066276"/>
    </source>
</evidence>
<dbReference type="EMBL" id="JANPWB010000010">
    <property type="protein sequence ID" value="KAJ1143087.1"/>
    <property type="molecule type" value="Genomic_DNA"/>
</dbReference>
<name>A0AAV7QUH2_PLEWA</name>
<gene>
    <name evidence="2" type="ORF">NDU88_009398</name>
</gene>
<feature type="compositionally biased region" description="Basic and acidic residues" evidence="1">
    <location>
        <begin position="53"/>
        <end position="64"/>
    </location>
</feature>
<evidence type="ECO:0000256" key="1">
    <source>
        <dbReference type="SAM" id="MobiDB-lite"/>
    </source>
</evidence>
<reference evidence="2" key="1">
    <citation type="journal article" date="2022" name="bioRxiv">
        <title>Sequencing and chromosome-scale assembly of the giantPleurodeles waltlgenome.</title>
        <authorList>
            <person name="Brown T."/>
            <person name="Elewa A."/>
            <person name="Iarovenko S."/>
            <person name="Subramanian E."/>
            <person name="Araus A.J."/>
            <person name="Petzold A."/>
            <person name="Susuki M."/>
            <person name="Suzuki K.-i.T."/>
            <person name="Hayashi T."/>
            <person name="Toyoda A."/>
            <person name="Oliveira C."/>
            <person name="Osipova E."/>
            <person name="Leigh N.D."/>
            <person name="Simon A."/>
            <person name="Yun M.H."/>
        </authorList>
    </citation>
    <scope>NUCLEOTIDE SEQUENCE</scope>
    <source>
        <strain evidence="2">20211129_DDA</strain>
        <tissue evidence="2">Liver</tissue>
    </source>
</reference>
<dbReference type="Proteomes" id="UP001066276">
    <property type="component" value="Chromosome 6"/>
</dbReference>
<dbReference type="AlphaFoldDB" id="A0AAV7QUH2"/>
<keyword evidence="3" id="KW-1185">Reference proteome</keyword>
<comment type="caution">
    <text evidence="2">The sequence shown here is derived from an EMBL/GenBank/DDBJ whole genome shotgun (WGS) entry which is preliminary data.</text>
</comment>
<protein>
    <submittedName>
        <fullName evidence="2">Uncharacterized protein</fullName>
    </submittedName>
</protein>
<accession>A0AAV7QUH2</accession>
<organism evidence="2 3">
    <name type="scientific">Pleurodeles waltl</name>
    <name type="common">Iberian ribbed newt</name>
    <dbReference type="NCBI Taxonomy" id="8319"/>
    <lineage>
        <taxon>Eukaryota</taxon>
        <taxon>Metazoa</taxon>
        <taxon>Chordata</taxon>
        <taxon>Craniata</taxon>
        <taxon>Vertebrata</taxon>
        <taxon>Euteleostomi</taxon>
        <taxon>Amphibia</taxon>
        <taxon>Batrachia</taxon>
        <taxon>Caudata</taxon>
        <taxon>Salamandroidea</taxon>
        <taxon>Salamandridae</taxon>
        <taxon>Pleurodelinae</taxon>
        <taxon>Pleurodeles</taxon>
    </lineage>
</organism>
<proteinExistence type="predicted"/>
<evidence type="ECO:0000313" key="2">
    <source>
        <dbReference type="EMBL" id="KAJ1143087.1"/>
    </source>
</evidence>
<feature type="compositionally biased region" description="Basic and acidic residues" evidence="1">
    <location>
        <begin position="82"/>
        <end position="91"/>
    </location>
</feature>
<feature type="region of interest" description="Disordered" evidence="1">
    <location>
        <begin position="47"/>
        <end position="91"/>
    </location>
</feature>
<sequence length="91" mass="10511">MKAIRGEREKGPDEAYAWAYICHTARLPTAEEASVLHRYQCIKRQSPIALQGRRREQPSEERHTQSGQETHLSAAQRGLRIQTERWRVDAG</sequence>